<dbReference type="EMBL" id="CP066802">
    <property type="protein sequence ID" value="QQM67641.1"/>
    <property type="molecule type" value="Genomic_DNA"/>
</dbReference>
<dbReference type="InterPro" id="IPR019267">
    <property type="entry name" value="CRISPR-assoc_Cas6_C"/>
</dbReference>
<protein>
    <submittedName>
        <fullName evidence="2">CRISPR system precrRNA processing endoribonuclease RAMP protein Cas6</fullName>
    </submittedName>
</protein>
<evidence type="ECO:0000259" key="1">
    <source>
        <dbReference type="Pfam" id="PF10040"/>
    </source>
</evidence>
<proteinExistence type="predicted"/>
<keyword evidence="3" id="KW-1185">Reference proteome</keyword>
<dbReference type="Gene3D" id="3.30.70.1900">
    <property type="match status" value="1"/>
</dbReference>
<dbReference type="RefSeq" id="WP_200276391.1">
    <property type="nucleotide sequence ID" value="NZ_CP066802.1"/>
</dbReference>
<sequence>MPSSLYISFDAPPGTRLTPRRVHAAWGHVLDLPAGLTPERAATHPTLAHRPPHSSPTPKPYAIGQVTSTSHQLGFELRVLDDRLLGTLEAWLAWGGVLPLGDGGPTTPTAIAVDAQLLQQTTWQDIAATTQHTSWTVTLQTPTVLTSHGRHHTNLEAASIATSLHARWRQHSPTTCPHLPDRHLLEHLLTTVDHTQVSTISLGMPHDDGRGRLASRSIQARTGSLRVTGRPDATTAVFSQLMALASYTNVGSHSAYGMGALDVVPDPA</sequence>
<accession>A0A7T7M9Y7</accession>
<dbReference type="AlphaFoldDB" id="A0A7T7M9Y7"/>
<reference evidence="2 3" key="1">
    <citation type="submission" date="2020-12" db="EMBL/GenBank/DDBJ databases">
        <authorList>
            <person name="Zhou J."/>
        </authorList>
    </citation>
    <scope>NUCLEOTIDE SEQUENCE [LARGE SCALE GENOMIC DNA]</scope>
    <source>
        <strain evidence="2 3">CCUG 61299</strain>
    </source>
</reference>
<name>A0A7T7M9Y7_9ACTO</name>
<dbReference type="Proteomes" id="UP000595895">
    <property type="component" value="Chromosome"/>
</dbReference>
<organism evidence="2 3">
    <name type="scientific">Actinomyces weissii</name>
    <dbReference type="NCBI Taxonomy" id="675090"/>
    <lineage>
        <taxon>Bacteria</taxon>
        <taxon>Bacillati</taxon>
        <taxon>Actinomycetota</taxon>
        <taxon>Actinomycetes</taxon>
        <taxon>Actinomycetales</taxon>
        <taxon>Actinomycetaceae</taxon>
        <taxon>Actinomyces</taxon>
    </lineage>
</organism>
<dbReference type="Pfam" id="PF10040">
    <property type="entry name" value="CRISPR_Cas6"/>
    <property type="match status" value="1"/>
</dbReference>
<evidence type="ECO:0000313" key="3">
    <source>
        <dbReference type="Proteomes" id="UP000595895"/>
    </source>
</evidence>
<evidence type="ECO:0000313" key="2">
    <source>
        <dbReference type="EMBL" id="QQM67641.1"/>
    </source>
</evidence>
<dbReference type="KEGG" id="awe:JG540_01780"/>
<feature type="domain" description="CRISPR-associated protein Cas6 C-terminal" evidence="1">
    <location>
        <begin position="137"/>
        <end position="260"/>
    </location>
</feature>
<gene>
    <name evidence="2" type="primary">cas6</name>
    <name evidence="2" type="ORF">JG540_01780</name>
</gene>